<dbReference type="Pfam" id="PF18808">
    <property type="entry name" value="Importin_rep_4"/>
    <property type="match status" value="1"/>
</dbReference>
<evidence type="ECO:0000313" key="3">
    <source>
        <dbReference type="Proteomes" id="UP001556367"/>
    </source>
</evidence>
<dbReference type="Gene3D" id="1.25.10.10">
    <property type="entry name" value="Leucine-rich Repeat Variant"/>
    <property type="match status" value="1"/>
</dbReference>
<feature type="compositionally biased region" description="Low complexity" evidence="1">
    <location>
        <begin position="185"/>
        <end position="195"/>
    </location>
</feature>
<proteinExistence type="predicted"/>
<accession>A0ABR3JRP6</accession>
<dbReference type="InterPro" id="IPR041653">
    <property type="entry name" value="Importin_rep_4"/>
</dbReference>
<dbReference type="Proteomes" id="UP001556367">
    <property type="component" value="Unassembled WGS sequence"/>
</dbReference>
<protein>
    <submittedName>
        <fullName evidence="2">Uncharacterized protein</fullName>
    </submittedName>
</protein>
<gene>
    <name evidence="2" type="ORF">HGRIS_001585</name>
</gene>
<feature type="compositionally biased region" description="Polar residues" evidence="1">
    <location>
        <begin position="1"/>
        <end position="12"/>
    </location>
</feature>
<comment type="caution">
    <text evidence="2">The sequence shown here is derived from an EMBL/GenBank/DDBJ whole genome shotgun (WGS) entry which is preliminary data.</text>
</comment>
<dbReference type="InterPro" id="IPR011989">
    <property type="entry name" value="ARM-like"/>
</dbReference>
<reference evidence="3" key="1">
    <citation type="submission" date="2024-06" db="EMBL/GenBank/DDBJ databases">
        <title>Multi-omics analyses provide insights into the biosynthesis of the anticancer antibiotic pleurotin in Hohenbuehelia grisea.</title>
        <authorList>
            <person name="Weaver J.A."/>
            <person name="Alberti F."/>
        </authorList>
    </citation>
    <scope>NUCLEOTIDE SEQUENCE [LARGE SCALE GENOMIC DNA]</scope>
    <source>
        <strain evidence="3">T-177</strain>
    </source>
</reference>
<feature type="region of interest" description="Disordered" evidence="1">
    <location>
        <begin position="184"/>
        <end position="204"/>
    </location>
</feature>
<sequence length="204" mass="21733">MRFSATRASSGAPSPHAQDPACSLPGHTPTPTLCPLAYAPPLAIPLCLDTPLFVAPVPLCPASSCPPVIPARSPPHACGLWLDADCLQTVSLVRRPSGRVRVPTCGSRAYWHDANDEDQEEEKQTLRLSALEFMVSLSEAKPSMVKKVDGWIGIVVRACLKGMGEFDESESDAAGLNAWLQEDLSTTSTSSETDSAPALRAIPR</sequence>
<feature type="region of interest" description="Disordered" evidence="1">
    <location>
        <begin position="1"/>
        <end position="22"/>
    </location>
</feature>
<organism evidence="2 3">
    <name type="scientific">Hohenbuehelia grisea</name>
    <dbReference type="NCBI Taxonomy" id="104357"/>
    <lineage>
        <taxon>Eukaryota</taxon>
        <taxon>Fungi</taxon>
        <taxon>Dikarya</taxon>
        <taxon>Basidiomycota</taxon>
        <taxon>Agaricomycotina</taxon>
        <taxon>Agaricomycetes</taxon>
        <taxon>Agaricomycetidae</taxon>
        <taxon>Agaricales</taxon>
        <taxon>Pleurotineae</taxon>
        <taxon>Pleurotaceae</taxon>
        <taxon>Hohenbuehelia</taxon>
    </lineage>
</organism>
<keyword evidence="3" id="KW-1185">Reference proteome</keyword>
<dbReference type="EMBL" id="JASNQZ010000005">
    <property type="protein sequence ID" value="KAL0957808.1"/>
    <property type="molecule type" value="Genomic_DNA"/>
</dbReference>
<evidence type="ECO:0000256" key="1">
    <source>
        <dbReference type="SAM" id="MobiDB-lite"/>
    </source>
</evidence>
<name>A0ABR3JRP6_9AGAR</name>
<evidence type="ECO:0000313" key="2">
    <source>
        <dbReference type="EMBL" id="KAL0957808.1"/>
    </source>
</evidence>